<reference evidence="1" key="1">
    <citation type="submission" date="2019-12" db="EMBL/GenBank/DDBJ databases">
        <title>Genome sequencing and annotation of Brassica cretica.</title>
        <authorList>
            <person name="Studholme D.J."/>
            <person name="Sarris P."/>
        </authorList>
    </citation>
    <scope>NUCLEOTIDE SEQUENCE</scope>
    <source>
        <strain evidence="1">PFS-109/04</strain>
        <tissue evidence="1">Leaf</tissue>
    </source>
</reference>
<organism evidence="1 2">
    <name type="scientific">Brassica cretica</name>
    <name type="common">Mustard</name>
    <dbReference type="NCBI Taxonomy" id="69181"/>
    <lineage>
        <taxon>Eukaryota</taxon>
        <taxon>Viridiplantae</taxon>
        <taxon>Streptophyta</taxon>
        <taxon>Embryophyta</taxon>
        <taxon>Tracheophyta</taxon>
        <taxon>Spermatophyta</taxon>
        <taxon>Magnoliopsida</taxon>
        <taxon>eudicotyledons</taxon>
        <taxon>Gunneridae</taxon>
        <taxon>Pentapetalae</taxon>
        <taxon>rosids</taxon>
        <taxon>malvids</taxon>
        <taxon>Brassicales</taxon>
        <taxon>Brassicaceae</taxon>
        <taxon>Brassiceae</taxon>
        <taxon>Brassica</taxon>
    </lineage>
</organism>
<proteinExistence type="predicted"/>
<dbReference type="EMBL" id="QGKX02001290">
    <property type="protein sequence ID" value="KAF3535003.1"/>
    <property type="molecule type" value="Genomic_DNA"/>
</dbReference>
<sequence>MMDVERGRKVDSIDGPPLAKIKESPDSLHFALEGQYQFGIYQIDDGTLSELEQQVDFVDIPYNIPTLKDRYPIPNPDSFTQNYDATIGSRRGRAKFRLNQAFTGNRKMATELNGNICH</sequence>
<accession>A0A8S9Q589</accession>
<dbReference type="Proteomes" id="UP000712600">
    <property type="component" value="Unassembled WGS sequence"/>
</dbReference>
<evidence type="ECO:0000313" key="1">
    <source>
        <dbReference type="EMBL" id="KAF3535003.1"/>
    </source>
</evidence>
<gene>
    <name evidence="1" type="ORF">F2Q69_00022588</name>
</gene>
<evidence type="ECO:0000313" key="2">
    <source>
        <dbReference type="Proteomes" id="UP000712600"/>
    </source>
</evidence>
<comment type="caution">
    <text evidence="1">The sequence shown here is derived from an EMBL/GenBank/DDBJ whole genome shotgun (WGS) entry which is preliminary data.</text>
</comment>
<name>A0A8S9Q589_BRACR</name>
<protein>
    <submittedName>
        <fullName evidence="1">Uncharacterized protein</fullName>
    </submittedName>
</protein>
<dbReference type="AlphaFoldDB" id="A0A8S9Q589"/>